<keyword evidence="1" id="KW-0812">Transmembrane</keyword>
<name>A0A6J7RXJ9_9ZZZZ</name>
<feature type="transmembrane region" description="Helical" evidence="1">
    <location>
        <begin position="102"/>
        <end position="123"/>
    </location>
</feature>
<dbReference type="AlphaFoldDB" id="A0A6J7RXJ9"/>
<keyword evidence="1" id="KW-1133">Transmembrane helix</keyword>
<dbReference type="EMBL" id="CAFBPW010000086">
    <property type="protein sequence ID" value="CAB5033593.1"/>
    <property type="molecule type" value="Genomic_DNA"/>
</dbReference>
<dbReference type="InterPro" id="IPR043739">
    <property type="entry name" value="DUF5684"/>
</dbReference>
<organism evidence="3">
    <name type="scientific">freshwater metagenome</name>
    <dbReference type="NCBI Taxonomy" id="449393"/>
    <lineage>
        <taxon>unclassified sequences</taxon>
        <taxon>metagenomes</taxon>
        <taxon>ecological metagenomes</taxon>
    </lineage>
</organism>
<keyword evidence="1" id="KW-0472">Membrane</keyword>
<feature type="transmembrane region" description="Helical" evidence="1">
    <location>
        <begin position="70"/>
        <end position="90"/>
    </location>
</feature>
<gene>
    <name evidence="2" type="ORF">UFOPK3914_01109</name>
    <name evidence="3" type="ORF">UFOPK4173_00891</name>
</gene>
<sequence length="133" mass="14552">MLSLLAQNSSSGGALGGGIAFVLVIVAIGFTVLILASWWKIFTKMTQPGWYGIIPIFNYCVIAKKSGKDWWWGLLTVVPCIQIIFQIILLNELSKLFGKGVGYTLGLIFLPMIFFPILAFGSAEYQGPQGKAF</sequence>
<accession>A0A6J7RXJ9</accession>
<reference evidence="3" key="1">
    <citation type="submission" date="2020-05" db="EMBL/GenBank/DDBJ databases">
        <authorList>
            <person name="Chiriac C."/>
            <person name="Salcher M."/>
            <person name="Ghai R."/>
            <person name="Kavagutti S V."/>
        </authorList>
    </citation>
    <scope>NUCLEOTIDE SEQUENCE</scope>
</reference>
<evidence type="ECO:0000256" key="1">
    <source>
        <dbReference type="SAM" id="Phobius"/>
    </source>
</evidence>
<dbReference type="Pfam" id="PF18936">
    <property type="entry name" value="DUF5684"/>
    <property type="match status" value="1"/>
</dbReference>
<evidence type="ECO:0000313" key="2">
    <source>
        <dbReference type="EMBL" id="CAB4982658.1"/>
    </source>
</evidence>
<feature type="transmembrane region" description="Helical" evidence="1">
    <location>
        <begin position="12"/>
        <end position="36"/>
    </location>
</feature>
<protein>
    <submittedName>
        <fullName evidence="3">Unannotated protein</fullName>
    </submittedName>
</protein>
<dbReference type="EMBL" id="CAFBOG010000095">
    <property type="protein sequence ID" value="CAB4982658.1"/>
    <property type="molecule type" value="Genomic_DNA"/>
</dbReference>
<proteinExistence type="predicted"/>
<evidence type="ECO:0000313" key="3">
    <source>
        <dbReference type="EMBL" id="CAB5033593.1"/>
    </source>
</evidence>